<keyword evidence="4" id="KW-0677">Repeat</keyword>
<dbReference type="AlphaFoldDB" id="A0A9D4J450"/>
<evidence type="ECO:0000313" key="6">
    <source>
        <dbReference type="EMBL" id="KAH3799131.1"/>
    </source>
</evidence>
<dbReference type="PANTHER" id="PTHR22906:SF43">
    <property type="entry name" value="PROPERDIN"/>
    <property type="match status" value="1"/>
</dbReference>
<keyword evidence="7" id="KW-1185">Reference proteome</keyword>
<dbReference type="PROSITE" id="PS50092">
    <property type="entry name" value="TSP1"/>
    <property type="match status" value="1"/>
</dbReference>
<organism evidence="6 7">
    <name type="scientific">Dreissena polymorpha</name>
    <name type="common">Zebra mussel</name>
    <name type="synonym">Mytilus polymorpha</name>
    <dbReference type="NCBI Taxonomy" id="45954"/>
    <lineage>
        <taxon>Eukaryota</taxon>
        <taxon>Metazoa</taxon>
        <taxon>Spiralia</taxon>
        <taxon>Lophotrochozoa</taxon>
        <taxon>Mollusca</taxon>
        <taxon>Bivalvia</taxon>
        <taxon>Autobranchia</taxon>
        <taxon>Heteroconchia</taxon>
        <taxon>Euheterodonta</taxon>
        <taxon>Imparidentia</taxon>
        <taxon>Neoheterodontei</taxon>
        <taxon>Myida</taxon>
        <taxon>Dreissenoidea</taxon>
        <taxon>Dreissenidae</taxon>
        <taxon>Dreissena</taxon>
    </lineage>
</organism>
<evidence type="ECO:0000256" key="4">
    <source>
        <dbReference type="ARBA" id="ARBA00022737"/>
    </source>
</evidence>
<dbReference type="Proteomes" id="UP000828390">
    <property type="component" value="Unassembled WGS sequence"/>
</dbReference>
<gene>
    <name evidence="6" type="ORF">DPMN_152735</name>
</gene>
<evidence type="ECO:0000256" key="3">
    <source>
        <dbReference type="ARBA" id="ARBA00022729"/>
    </source>
</evidence>
<sequence length="123" mass="13733">MMMLMKMLMTMMMMMMMIVPIFHVGTIVVFIMILLTVDGGWTSWTTWSGCDVTCGIGHVTRGRNCSNPVPKYGGSDCSGTHNETKSCTLNPCPGKVMMSYILNKHIIVRIRIAIDVTDTYCLL</sequence>
<protein>
    <submittedName>
        <fullName evidence="6">Uncharacterized protein</fullName>
    </submittedName>
</protein>
<evidence type="ECO:0000256" key="1">
    <source>
        <dbReference type="ARBA" id="ARBA00004613"/>
    </source>
</evidence>
<dbReference type="SUPFAM" id="SSF82895">
    <property type="entry name" value="TSP-1 type 1 repeat"/>
    <property type="match status" value="1"/>
</dbReference>
<dbReference type="FunFam" id="2.20.100.10:FF:000007">
    <property type="entry name" value="Thrombospondin 1"/>
    <property type="match status" value="1"/>
</dbReference>
<keyword evidence="3" id="KW-0732">Signal</keyword>
<dbReference type="InterPro" id="IPR036383">
    <property type="entry name" value="TSP1_rpt_sf"/>
</dbReference>
<keyword evidence="5" id="KW-1015">Disulfide bond</keyword>
<reference evidence="6" key="1">
    <citation type="journal article" date="2019" name="bioRxiv">
        <title>The Genome of the Zebra Mussel, Dreissena polymorpha: A Resource for Invasive Species Research.</title>
        <authorList>
            <person name="McCartney M.A."/>
            <person name="Auch B."/>
            <person name="Kono T."/>
            <person name="Mallez S."/>
            <person name="Zhang Y."/>
            <person name="Obille A."/>
            <person name="Becker A."/>
            <person name="Abrahante J.E."/>
            <person name="Garbe J."/>
            <person name="Badalamenti J.P."/>
            <person name="Herman A."/>
            <person name="Mangelson H."/>
            <person name="Liachko I."/>
            <person name="Sullivan S."/>
            <person name="Sone E.D."/>
            <person name="Koren S."/>
            <person name="Silverstein K.A.T."/>
            <person name="Beckman K.B."/>
            <person name="Gohl D.M."/>
        </authorList>
    </citation>
    <scope>NUCLEOTIDE SEQUENCE</scope>
    <source>
        <strain evidence="6">Duluth1</strain>
        <tissue evidence="6">Whole animal</tissue>
    </source>
</reference>
<dbReference type="EMBL" id="JAIWYP010000007">
    <property type="protein sequence ID" value="KAH3799131.1"/>
    <property type="molecule type" value="Genomic_DNA"/>
</dbReference>
<comment type="caution">
    <text evidence="6">The sequence shown here is derived from an EMBL/GenBank/DDBJ whole genome shotgun (WGS) entry which is preliminary data.</text>
</comment>
<dbReference type="Pfam" id="PF00090">
    <property type="entry name" value="TSP_1"/>
    <property type="match status" value="1"/>
</dbReference>
<name>A0A9D4J450_DREPO</name>
<reference evidence="6" key="2">
    <citation type="submission" date="2020-11" db="EMBL/GenBank/DDBJ databases">
        <authorList>
            <person name="McCartney M.A."/>
            <person name="Auch B."/>
            <person name="Kono T."/>
            <person name="Mallez S."/>
            <person name="Becker A."/>
            <person name="Gohl D.M."/>
            <person name="Silverstein K.A.T."/>
            <person name="Koren S."/>
            <person name="Bechman K.B."/>
            <person name="Herman A."/>
            <person name="Abrahante J.E."/>
            <person name="Garbe J."/>
        </authorList>
    </citation>
    <scope>NUCLEOTIDE SEQUENCE</scope>
    <source>
        <strain evidence="6">Duluth1</strain>
        <tissue evidence="6">Whole animal</tissue>
    </source>
</reference>
<dbReference type="InterPro" id="IPR000884">
    <property type="entry name" value="TSP1_rpt"/>
</dbReference>
<comment type="subcellular location">
    <subcellularLocation>
        <location evidence="1">Secreted</location>
    </subcellularLocation>
</comment>
<dbReference type="PANTHER" id="PTHR22906">
    <property type="entry name" value="PROPERDIN"/>
    <property type="match status" value="1"/>
</dbReference>
<accession>A0A9D4J450</accession>
<keyword evidence="2" id="KW-0964">Secreted</keyword>
<dbReference type="SMART" id="SM00209">
    <property type="entry name" value="TSP1"/>
    <property type="match status" value="1"/>
</dbReference>
<dbReference type="PRINTS" id="PR01705">
    <property type="entry name" value="TSP1REPEAT"/>
</dbReference>
<proteinExistence type="predicted"/>
<evidence type="ECO:0000256" key="2">
    <source>
        <dbReference type="ARBA" id="ARBA00022525"/>
    </source>
</evidence>
<evidence type="ECO:0000313" key="7">
    <source>
        <dbReference type="Proteomes" id="UP000828390"/>
    </source>
</evidence>
<evidence type="ECO:0000256" key="5">
    <source>
        <dbReference type="ARBA" id="ARBA00023157"/>
    </source>
</evidence>
<dbReference type="Gene3D" id="2.20.100.10">
    <property type="entry name" value="Thrombospondin type-1 (TSP1) repeat"/>
    <property type="match status" value="1"/>
</dbReference>
<dbReference type="InterPro" id="IPR052065">
    <property type="entry name" value="Compl_asym_regulator"/>
</dbReference>